<evidence type="ECO:0000256" key="1">
    <source>
        <dbReference type="ARBA" id="ARBA00022723"/>
    </source>
</evidence>
<dbReference type="GO" id="GO:0046872">
    <property type="term" value="F:metal ion binding"/>
    <property type="evidence" value="ECO:0007669"/>
    <property type="project" value="UniProtKB-KW"/>
</dbReference>
<dbReference type="EMBL" id="BNJK01000001">
    <property type="protein sequence ID" value="GHO97562.1"/>
    <property type="molecule type" value="Genomic_DNA"/>
</dbReference>
<dbReference type="InterPro" id="IPR011234">
    <property type="entry name" value="Fumarylacetoacetase-like_C"/>
</dbReference>
<dbReference type="FunFam" id="3.90.850.10:FF:000002">
    <property type="entry name" value="2-hydroxyhepta-2,4-diene-1,7-dioate isomerase"/>
    <property type="match status" value="1"/>
</dbReference>
<protein>
    <recommendedName>
        <fullName evidence="2">Fumarylacetoacetase-like C-terminal domain-containing protein</fullName>
    </recommendedName>
</protein>
<gene>
    <name evidence="3" type="ORF">KSF_076100</name>
</gene>
<reference evidence="3" key="1">
    <citation type="submission" date="2020-10" db="EMBL/GenBank/DDBJ databases">
        <title>Taxonomic study of unclassified bacteria belonging to the class Ktedonobacteria.</title>
        <authorList>
            <person name="Yabe S."/>
            <person name="Wang C.M."/>
            <person name="Zheng Y."/>
            <person name="Sakai Y."/>
            <person name="Cavaletti L."/>
            <person name="Monciardini P."/>
            <person name="Donadio S."/>
        </authorList>
    </citation>
    <scope>NUCLEOTIDE SEQUENCE</scope>
    <source>
        <strain evidence="3">ID150040</strain>
    </source>
</reference>
<dbReference type="Proteomes" id="UP000597444">
    <property type="component" value="Unassembled WGS sequence"/>
</dbReference>
<dbReference type="InterPro" id="IPR036663">
    <property type="entry name" value="Fumarylacetoacetase_C_sf"/>
</dbReference>
<dbReference type="Gene3D" id="3.90.850.10">
    <property type="entry name" value="Fumarylacetoacetase-like, C-terminal domain"/>
    <property type="match status" value="1"/>
</dbReference>
<proteinExistence type="predicted"/>
<accession>A0A8J3N7V1</accession>
<keyword evidence="4" id="KW-1185">Reference proteome</keyword>
<feature type="domain" description="Fumarylacetoacetase-like C-terminal" evidence="2">
    <location>
        <begin position="67"/>
        <end position="277"/>
    </location>
</feature>
<comment type="caution">
    <text evidence="3">The sequence shown here is derived from an EMBL/GenBank/DDBJ whole genome shotgun (WGS) entry which is preliminary data.</text>
</comment>
<dbReference type="GO" id="GO:0016853">
    <property type="term" value="F:isomerase activity"/>
    <property type="evidence" value="ECO:0007669"/>
    <property type="project" value="UniProtKB-ARBA"/>
</dbReference>
<dbReference type="PANTHER" id="PTHR11820">
    <property type="entry name" value="ACYLPYRUVASE"/>
    <property type="match status" value="1"/>
</dbReference>
<evidence type="ECO:0000259" key="2">
    <source>
        <dbReference type="Pfam" id="PF01557"/>
    </source>
</evidence>
<dbReference type="RefSeq" id="WP_220208099.1">
    <property type="nucleotide sequence ID" value="NZ_BNJK01000001.1"/>
</dbReference>
<dbReference type="PANTHER" id="PTHR11820:SF112">
    <property type="entry name" value="FUMARYLACETOACETATE HYDROLASE FAMILY PROTEIN (AFU_ORTHOLOGUE AFUA_1G02370)-RELATED"/>
    <property type="match status" value="1"/>
</dbReference>
<dbReference type="GO" id="GO:0019752">
    <property type="term" value="P:carboxylic acid metabolic process"/>
    <property type="evidence" value="ECO:0007669"/>
    <property type="project" value="UniProtKB-ARBA"/>
</dbReference>
<dbReference type="SUPFAM" id="SSF56529">
    <property type="entry name" value="FAH"/>
    <property type="match status" value="1"/>
</dbReference>
<dbReference type="Pfam" id="PF01557">
    <property type="entry name" value="FAA_hydrolase"/>
    <property type="match status" value="1"/>
</dbReference>
<keyword evidence="1" id="KW-0479">Metal-binding</keyword>
<sequence>MKNTLSTEIRELSDSLLELIEDWSYWNETLAQVVKTLFAHRSEQAFADALLQQEELHWLPPLMFPRKLICIGTNYRDHLAEMGVARLPEYPYSFLKPPTTTLIGSGTPLQLPKRAKLVDWEAELVVVIGQRVRDIQKEDALQYVAGYSLLNDVSARDWIADAPPVGIDWVMQKAFDGFAPMGPLLTPALFVPDPQQLHITLTVNGQIKQDSTTANMVFSVREIIEHLTSIMTLEPGDVIATGTPAGVGHGKKPPEYLRAGDTMIVAIEGLGQLETPVIAKEN</sequence>
<organism evidence="3 4">
    <name type="scientific">Reticulibacter mediterranei</name>
    <dbReference type="NCBI Taxonomy" id="2778369"/>
    <lineage>
        <taxon>Bacteria</taxon>
        <taxon>Bacillati</taxon>
        <taxon>Chloroflexota</taxon>
        <taxon>Ktedonobacteria</taxon>
        <taxon>Ktedonobacterales</taxon>
        <taxon>Reticulibacteraceae</taxon>
        <taxon>Reticulibacter</taxon>
    </lineage>
</organism>
<evidence type="ECO:0000313" key="3">
    <source>
        <dbReference type="EMBL" id="GHO97562.1"/>
    </source>
</evidence>
<evidence type="ECO:0000313" key="4">
    <source>
        <dbReference type="Proteomes" id="UP000597444"/>
    </source>
</evidence>
<name>A0A8J3N7V1_9CHLR</name>
<dbReference type="AlphaFoldDB" id="A0A8J3N7V1"/>